<keyword evidence="5 11" id="KW-0812">Transmembrane</keyword>
<evidence type="ECO:0000256" key="4">
    <source>
        <dbReference type="ARBA" id="ARBA00022475"/>
    </source>
</evidence>
<protein>
    <recommendedName>
        <fullName evidence="9">Flagellar M-ring protein</fullName>
    </recommendedName>
</protein>
<evidence type="ECO:0000256" key="7">
    <source>
        <dbReference type="ARBA" id="ARBA00023136"/>
    </source>
</evidence>
<evidence type="ECO:0000256" key="2">
    <source>
        <dbReference type="ARBA" id="ARBA00004651"/>
    </source>
</evidence>
<evidence type="ECO:0000259" key="13">
    <source>
        <dbReference type="Pfam" id="PF08345"/>
    </source>
</evidence>
<evidence type="ECO:0000256" key="10">
    <source>
        <dbReference type="SAM" id="MobiDB-lite"/>
    </source>
</evidence>
<comment type="function">
    <text evidence="9">The M ring may be actively involved in energy transduction.</text>
</comment>
<dbReference type="PRINTS" id="PR01009">
    <property type="entry name" value="FLGMRINGFLIF"/>
</dbReference>
<dbReference type="Gene3D" id="3.30.300.30">
    <property type="match status" value="1"/>
</dbReference>
<feature type="domain" description="Flagellar M-ring N-terminal" evidence="12">
    <location>
        <begin position="46"/>
        <end position="217"/>
    </location>
</feature>
<feature type="domain" description="Flagellar M-ring C-terminal" evidence="13">
    <location>
        <begin position="255"/>
        <end position="396"/>
    </location>
</feature>
<evidence type="ECO:0000313" key="14">
    <source>
        <dbReference type="EMBL" id="MBP2021806.1"/>
    </source>
</evidence>
<dbReference type="Pfam" id="PF01514">
    <property type="entry name" value="YscJ_FliF"/>
    <property type="match status" value="1"/>
</dbReference>
<dbReference type="PIRSF" id="PIRSF004862">
    <property type="entry name" value="FliF"/>
    <property type="match status" value="1"/>
</dbReference>
<evidence type="ECO:0000256" key="5">
    <source>
        <dbReference type="ARBA" id="ARBA00022692"/>
    </source>
</evidence>
<feature type="compositionally biased region" description="Polar residues" evidence="10">
    <location>
        <begin position="297"/>
        <end position="318"/>
    </location>
</feature>
<feature type="transmembrane region" description="Helical" evidence="11">
    <location>
        <begin position="24"/>
        <end position="43"/>
    </location>
</feature>
<dbReference type="InterPro" id="IPR013556">
    <property type="entry name" value="Flag_M-ring_C"/>
</dbReference>
<evidence type="ECO:0000259" key="12">
    <source>
        <dbReference type="Pfam" id="PF01514"/>
    </source>
</evidence>
<evidence type="ECO:0000256" key="3">
    <source>
        <dbReference type="ARBA" id="ARBA00007971"/>
    </source>
</evidence>
<dbReference type="EMBL" id="JAGGLL010000010">
    <property type="protein sequence ID" value="MBP2021806.1"/>
    <property type="molecule type" value="Genomic_DNA"/>
</dbReference>
<comment type="similarity">
    <text evidence="3 9">Belongs to the FliF family.</text>
</comment>
<sequence length="521" mass="57247">MNKLSDTIKGAVTKWKELSKSKKVAYSIITTVALLVIGILIFVNVNPKYVVLFSDLNSQDSGAIIAGLDSKKVSYKVQGDSIMVPKSQVDKLRMELLSEVSLTEGSHGFELFDNGKVAPTDSEAKIMYQRALSGELERTIKSFEAVDWAKVNLVLPDNSAFVTKPSPATASVTLKLVKGKELSEEQVKAIVSLVSGSVENLPKENVTIVSDDFKLLTEGIFDKDKDNYTISSDKQLQTKKVIEDEYQRKILNVLEPIYKDGIRVSVNAKVNFDAKKQDNTIFEQGAVVSEHEINNETTTGANTSGSPVSNNMTNVQNATNGNERTTNKETTKNYEPTKKSETVVSAPGQVERVTASIVVNGQIDAQTRMSITNLVSEAIGVDQRRGDTVTVESLAFNSDAKDLAQKNLDEMKTEEANAKRNKLIALGIGGGAALIILIIILSSMRKRKSKNDMDEMADFEGIDMVIGETITPKPQESFESLNLESESQKDHVVKEVKKYAEQKPEQVADIIKSWLAEEEGR</sequence>
<feature type="region of interest" description="Disordered" evidence="10">
    <location>
        <begin position="297"/>
        <end position="344"/>
    </location>
</feature>
<dbReference type="InterPro" id="IPR006182">
    <property type="entry name" value="FliF_N_dom"/>
</dbReference>
<keyword evidence="14" id="KW-0966">Cell projection</keyword>
<gene>
    <name evidence="14" type="ORF">J2Z44_001602</name>
</gene>
<keyword evidence="6 11" id="KW-1133">Transmembrane helix</keyword>
<keyword evidence="14" id="KW-0282">Flagellum</keyword>
<feature type="transmembrane region" description="Helical" evidence="11">
    <location>
        <begin position="423"/>
        <end position="441"/>
    </location>
</feature>
<dbReference type="InterPro" id="IPR043427">
    <property type="entry name" value="YscJ/FliF"/>
</dbReference>
<comment type="subcellular location">
    <subcellularLocation>
        <location evidence="1 9">Bacterial flagellum basal body</location>
    </subcellularLocation>
    <subcellularLocation>
        <location evidence="2">Cell membrane</location>
        <topology evidence="2">Multi-pass membrane protein</topology>
    </subcellularLocation>
</comment>
<dbReference type="PANTHER" id="PTHR30046">
    <property type="entry name" value="FLAGELLAR M-RING PROTEIN"/>
    <property type="match status" value="1"/>
</dbReference>
<dbReference type="InterPro" id="IPR000067">
    <property type="entry name" value="FlgMring_FliF"/>
</dbReference>
<evidence type="ECO:0000256" key="8">
    <source>
        <dbReference type="ARBA" id="ARBA00023143"/>
    </source>
</evidence>
<keyword evidence="15" id="KW-1185">Reference proteome</keyword>
<evidence type="ECO:0000256" key="11">
    <source>
        <dbReference type="SAM" id="Phobius"/>
    </source>
</evidence>
<dbReference type="Pfam" id="PF08345">
    <property type="entry name" value="YscJ_FliF_C"/>
    <property type="match status" value="1"/>
</dbReference>
<keyword evidence="8 9" id="KW-0975">Bacterial flagellum</keyword>
<accession>A0ABS4K1Z8</accession>
<keyword evidence="4" id="KW-1003">Cell membrane</keyword>
<proteinExistence type="inferred from homology"/>
<dbReference type="RefSeq" id="WP_209649475.1">
    <property type="nucleotide sequence ID" value="NZ_JAGGLL010000010.1"/>
</dbReference>
<evidence type="ECO:0000256" key="1">
    <source>
        <dbReference type="ARBA" id="ARBA00004117"/>
    </source>
</evidence>
<evidence type="ECO:0000256" key="6">
    <source>
        <dbReference type="ARBA" id="ARBA00022989"/>
    </source>
</evidence>
<name>A0ABS4K1Z8_9CLOT</name>
<dbReference type="InterPro" id="IPR045851">
    <property type="entry name" value="AMP-bd_C_sf"/>
</dbReference>
<keyword evidence="14" id="KW-0969">Cilium</keyword>
<dbReference type="NCBIfam" id="TIGR00206">
    <property type="entry name" value="fliF"/>
    <property type="match status" value="1"/>
</dbReference>
<feature type="compositionally biased region" description="Basic and acidic residues" evidence="10">
    <location>
        <begin position="325"/>
        <end position="341"/>
    </location>
</feature>
<organism evidence="14 15">
    <name type="scientific">Clostridium punense</name>
    <dbReference type="NCBI Taxonomy" id="1054297"/>
    <lineage>
        <taxon>Bacteria</taxon>
        <taxon>Bacillati</taxon>
        <taxon>Bacillota</taxon>
        <taxon>Clostridia</taxon>
        <taxon>Eubacteriales</taxon>
        <taxon>Clostridiaceae</taxon>
        <taxon>Clostridium</taxon>
    </lineage>
</organism>
<dbReference type="Proteomes" id="UP001519308">
    <property type="component" value="Unassembled WGS sequence"/>
</dbReference>
<evidence type="ECO:0000256" key="9">
    <source>
        <dbReference type="PIRNR" id="PIRNR004862"/>
    </source>
</evidence>
<dbReference type="PANTHER" id="PTHR30046:SF0">
    <property type="entry name" value="FLAGELLAR M-RING PROTEIN"/>
    <property type="match status" value="1"/>
</dbReference>
<reference evidence="14 15" key="1">
    <citation type="submission" date="2021-03" db="EMBL/GenBank/DDBJ databases">
        <title>Genomic Encyclopedia of Type Strains, Phase IV (KMG-IV): sequencing the most valuable type-strain genomes for metagenomic binning, comparative biology and taxonomic classification.</title>
        <authorList>
            <person name="Goeker M."/>
        </authorList>
    </citation>
    <scope>NUCLEOTIDE SEQUENCE [LARGE SCALE GENOMIC DNA]</scope>
    <source>
        <strain evidence="14 15">DSM 28650</strain>
    </source>
</reference>
<evidence type="ECO:0000313" key="15">
    <source>
        <dbReference type="Proteomes" id="UP001519308"/>
    </source>
</evidence>
<comment type="caution">
    <text evidence="14">The sequence shown here is derived from an EMBL/GenBank/DDBJ whole genome shotgun (WGS) entry which is preliminary data.</text>
</comment>
<keyword evidence="7 11" id="KW-0472">Membrane</keyword>